<sequence>MTVYLGQPLSESIAEHIGATPLVTLNRLPASLGIKAKVCAKLEYFNAGGSVKDRIARRMVEQAEKDGLIKPGDTLIEASSGNTGIAIALMAAIKGYKCIITLSEKMSQEKEQILLALGAQVVRTPAGVPIESPDSILSVARRLNQEIPNSYILDQYNNPENPLAHEIGTAQELWHQTQGKVDVVLAGAGTGGTVTGLARGLKQKNPDVYVVGVDPLGSILAQPPALNERKSEYKVEGIGYDFVPAVLDQGAPDLWVKTTDKNSFQLARRLVREEGLLCGGSSGAAFAGLVEFLQLYPEFNSEEKVIVLVFADSLRNYLTKFADDTWMESNGYL</sequence>
<evidence type="ECO:0000313" key="2">
    <source>
        <dbReference type="Proteomes" id="UP001177260"/>
    </source>
</evidence>
<evidence type="ECO:0000313" key="1">
    <source>
        <dbReference type="EMBL" id="KAK1148451.1"/>
    </source>
</evidence>
<keyword evidence="2" id="KW-1185">Reference proteome</keyword>
<dbReference type="Proteomes" id="UP001177260">
    <property type="component" value="Unassembled WGS sequence"/>
</dbReference>
<gene>
    <name evidence="1" type="ORF">N8T08_009454</name>
</gene>
<organism evidence="1 2">
    <name type="scientific">Aspergillus melleus</name>
    <dbReference type="NCBI Taxonomy" id="138277"/>
    <lineage>
        <taxon>Eukaryota</taxon>
        <taxon>Fungi</taxon>
        <taxon>Dikarya</taxon>
        <taxon>Ascomycota</taxon>
        <taxon>Pezizomycotina</taxon>
        <taxon>Eurotiomycetes</taxon>
        <taxon>Eurotiomycetidae</taxon>
        <taxon>Eurotiales</taxon>
        <taxon>Aspergillaceae</taxon>
        <taxon>Aspergillus</taxon>
        <taxon>Aspergillus subgen. Circumdati</taxon>
    </lineage>
</organism>
<dbReference type="EMBL" id="JAOPJF010000007">
    <property type="protein sequence ID" value="KAK1148451.1"/>
    <property type="molecule type" value="Genomic_DNA"/>
</dbReference>
<accession>A0ACC3BDB2</accession>
<name>A0ACC3BDB2_9EURO</name>
<reference evidence="1 2" key="1">
    <citation type="journal article" date="2023" name="ACS Omega">
        <title>Identification of the Neoaspergillic Acid Biosynthesis Gene Cluster by Establishing an In Vitro CRISPR-Ribonucleoprotein Genetic System in Aspergillus melleus.</title>
        <authorList>
            <person name="Yuan B."/>
            <person name="Grau M.F."/>
            <person name="Murata R.M."/>
            <person name="Torok T."/>
            <person name="Venkateswaran K."/>
            <person name="Stajich J.E."/>
            <person name="Wang C.C.C."/>
        </authorList>
    </citation>
    <scope>NUCLEOTIDE SEQUENCE [LARGE SCALE GENOMIC DNA]</scope>
    <source>
        <strain evidence="1 2">IMV 1140</strain>
    </source>
</reference>
<proteinExistence type="predicted"/>
<protein>
    <submittedName>
        <fullName evidence="1">Uncharacterized protein</fullName>
    </submittedName>
</protein>
<comment type="caution">
    <text evidence="1">The sequence shown here is derived from an EMBL/GenBank/DDBJ whole genome shotgun (WGS) entry which is preliminary data.</text>
</comment>